<comment type="caution">
    <text evidence="7">The sequence shown here is derived from an EMBL/GenBank/DDBJ whole genome shotgun (WGS) entry which is preliminary data.</text>
</comment>
<dbReference type="Pfam" id="PF04542">
    <property type="entry name" value="Sigma70_r2"/>
    <property type="match status" value="1"/>
</dbReference>
<dbReference type="Proteomes" id="UP001652442">
    <property type="component" value="Unassembled WGS sequence"/>
</dbReference>
<reference evidence="7 8" key="1">
    <citation type="journal article" date="2021" name="ISME Commun">
        <title>Automated analysis of genomic sequences facilitates high-throughput and comprehensive description of bacteria.</title>
        <authorList>
            <person name="Hitch T.C.A."/>
        </authorList>
    </citation>
    <scope>NUCLEOTIDE SEQUENCE [LARGE SCALE GENOMIC DNA]</scope>
    <source>
        <strain evidence="7 8">Sanger_109</strain>
    </source>
</reference>
<dbReference type="PANTHER" id="PTHR43133:SF60">
    <property type="entry name" value="RNA POLYMERASE SIGMA FACTOR SIGV"/>
    <property type="match status" value="1"/>
</dbReference>
<evidence type="ECO:0000256" key="1">
    <source>
        <dbReference type="ARBA" id="ARBA00010641"/>
    </source>
</evidence>
<evidence type="ECO:0000259" key="5">
    <source>
        <dbReference type="Pfam" id="PF04542"/>
    </source>
</evidence>
<accession>A0ABT2TJY3</accession>
<dbReference type="Pfam" id="PF08281">
    <property type="entry name" value="Sigma70_r4_2"/>
    <property type="match status" value="1"/>
</dbReference>
<feature type="domain" description="RNA polymerase sigma factor 70 region 4 type 2" evidence="6">
    <location>
        <begin position="120"/>
        <end position="171"/>
    </location>
</feature>
<dbReference type="InterPro" id="IPR013325">
    <property type="entry name" value="RNA_pol_sigma_r2"/>
</dbReference>
<proteinExistence type="inferred from homology"/>
<dbReference type="Gene3D" id="1.10.10.10">
    <property type="entry name" value="Winged helix-like DNA-binding domain superfamily/Winged helix DNA-binding domain"/>
    <property type="match status" value="1"/>
</dbReference>
<keyword evidence="4" id="KW-0804">Transcription</keyword>
<dbReference type="RefSeq" id="WP_158425236.1">
    <property type="nucleotide sequence ID" value="NZ_JAOQJQ010000003.1"/>
</dbReference>
<evidence type="ECO:0000313" key="8">
    <source>
        <dbReference type="Proteomes" id="UP001652442"/>
    </source>
</evidence>
<dbReference type="InterPro" id="IPR039425">
    <property type="entry name" value="RNA_pol_sigma-70-like"/>
</dbReference>
<keyword evidence="3" id="KW-0731">Sigma factor</keyword>
<gene>
    <name evidence="7" type="ORF">OCV88_09325</name>
</gene>
<keyword evidence="8" id="KW-1185">Reference proteome</keyword>
<sequence>MLIFYAAILETESEKTEMERLYEKYHRLMLYTAVKMLKEQMAAEDAVHSSFLKIIRHLDKIRSMDDYCKKRFVLTITEHTAVDMLRKKKKESFVSFDEMEDWKVPSGGTVDFYELPEENQIILAIKNMPLLYRDIFLLKYSSGYENREIASIFGITEESVRKRISRGKKKLEEILNKEGVL</sequence>
<dbReference type="SUPFAM" id="SSF88659">
    <property type="entry name" value="Sigma3 and sigma4 domains of RNA polymerase sigma factors"/>
    <property type="match status" value="1"/>
</dbReference>
<evidence type="ECO:0000313" key="7">
    <source>
        <dbReference type="EMBL" id="MCU6762533.1"/>
    </source>
</evidence>
<dbReference type="InterPro" id="IPR013249">
    <property type="entry name" value="RNA_pol_sigma70_r4_t2"/>
</dbReference>
<dbReference type="SUPFAM" id="SSF88946">
    <property type="entry name" value="Sigma2 domain of RNA polymerase sigma factors"/>
    <property type="match status" value="1"/>
</dbReference>
<evidence type="ECO:0000256" key="4">
    <source>
        <dbReference type="ARBA" id="ARBA00023163"/>
    </source>
</evidence>
<dbReference type="InterPro" id="IPR013324">
    <property type="entry name" value="RNA_pol_sigma_r3/r4-like"/>
</dbReference>
<feature type="domain" description="RNA polymerase sigma-70 region 2" evidence="5">
    <location>
        <begin position="21"/>
        <end position="90"/>
    </location>
</feature>
<dbReference type="Gene3D" id="1.10.1740.10">
    <property type="match status" value="1"/>
</dbReference>
<name>A0ABT2TJY3_9FIRM</name>
<dbReference type="EMBL" id="JAOQJQ010000003">
    <property type="protein sequence ID" value="MCU6762533.1"/>
    <property type="molecule type" value="Genomic_DNA"/>
</dbReference>
<keyword evidence="2" id="KW-0805">Transcription regulation</keyword>
<dbReference type="PANTHER" id="PTHR43133">
    <property type="entry name" value="RNA POLYMERASE ECF-TYPE SIGMA FACTO"/>
    <property type="match status" value="1"/>
</dbReference>
<dbReference type="InterPro" id="IPR014284">
    <property type="entry name" value="RNA_pol_sigma-70_dom"/>
</dbReference>
<organism evidence="7 8">
    <name type="scientific">Brotonthovivens ammoniilytica</name>
    <dbReference type="NCBI Taxonomy" id="2981725"/>
    <lineage>
        <taxon>Bacteria</taxon>
        <taxon>Bacillati</taxon>
        <taxon>Bacillota</taxon>
        <taxon>Clostridia</taxon>
        <taxon>Lachnospirales</taxon>
        <taxon>Lachnospiraceae</taxon>
        <taxon>Brotonthovivens</taxon>
    </lineage>
</organism>
<dbReference type="CDD" id="cd06171">
    <property type="entry name" value="Sigma70_r4"/>
    <property type="match status" value="1"/>
</dbReference>
<dbReference type="InterPro" id="IPR007627">
    <property type="entry name" value="RNA_pol_sigma70_r2"/>
</dbReference>
<comment type="similarity">
    <text evidence="1">Belongs to the sigma-70 factor family. ECF subfamily.</text>
</comment>
<dbReference type="NCBIfam" id="TIGR02937">
    <property type="entry name" value="sigma70-ECF"/>
    <property type="match status" value="1"/>
</dbReference>
<evidence type="ECO:0000256" key="2">
    <source>
        <dbReference type="ARBA" id="ARBA00023015"/>
    </source>
</evidence>
<evidence type="ECO:0000256" key="3">
    <source>
        <dbReference type="ARBA" id="ARBA00023082"/>
    </source>
</evidence>
<evidence type="ECO:0000259" key="6">
    <source>
        <dbReference type="Pfam" id="PF08281"/>
    </source>
</evidence>
<dbReference type="InterPro" id="IPR036388">
    <property type="entry name" value="WH-like_DNA-bd_sf"/>
</dbReference>
<protein>
    <submittedName>
        <fullName evidence="7">Sigma-70 family RNA polymerase sigma factor</fullName>
    </submittedName>
</protein>